<sequence>MLQPDGPDMRYAALILSVGAAGLIGAMSWYALAQDTTETATVAAPVPALRLSQAAHTCLSPGDLREAVAEKRVVEPVAAIRAAQAAVPRAEIVRANLCRRDEALVYMLTALRRDGQFVHVVVDARSGRVAGQW</sequence>
<name>B8IUZ2_METNO</name>
<dbReference type="KEGG" id="mno:Mnod_4172"/>
<reference evidence="2 3" key="1">
    <citation type="submission" date="2009-01" db="EMBL/GenBank/DDBJ databases">
        <title>Complete sequence of chromosome of Methylobacterium nodulans ORS 2060.</title>
        <authorList>
            <consortium name="US DOE Joint Genome Institute"/>
            <person name="Lucas S."/>
            <person name="Copeland A."/>
            <person name="Lapidus A."/>
            <person name="Glavina del Rio T."/>
            <person name="Dalin E."/>
            <person name="Tice H."/>
            <person name="Bruce D."/>
            <person name="Goodwin L."/>
            <person name="Pitluck S."/>
            <person name="Sims D."/>
            <person name="Brettin T."/>
            <person name="Detter J.C."/>
            <person name="Han C."/>
            <person name="Larimer F."/>
            <person name="Land M."/>
            <person name="Hauser L."/>
            <person name="Kyrpides N."/>
            <person name="Ivanova N."/>
            <person name="Marx C.J."/>
            <person name="Richardson P."/>
        </authorList>
    </citation>
    <scope>NUCLEOTIDE SEQUENCE [LARGE SCALE GENOMIC DNA]</scope>
    <source>
        <strain evidence="3">LMG 21967 / CNCM I-2342 / ORS 2060</strain>
    </source>
</reference>
<evidence type="ECO:0000313" key="2">
    <source>
        <dbReference type="EMBL" id="ACL59050.1"/>
    </source>
</evidence>
<dbReference type="HOGENOM" id="CLU_141584_0_0_5"/>
<keyword evidence="3" id="KW-1185">Reference proteome</keyword>
<organism evidence="2 3">
    <name type="scientific">Methylobacterium nodulans (strain LMG 21967 / CNCM I-2342 / ORS 2060)</name>
    <dbReference type="NCBI Taxonomy" id="460265"/>
    <lineage>
        <taxon>Bacteria</taxon>
        <taxon>Pseudomonadati</taxon>
        <taxon>Pseudomonadota</taxon>
        <taxon>Alphaproteobacteria</taxon>
        <taxon>Hyphomicrobiales</taxon>
        <taxon>Methylobacteriaceae</taxon>
        <taxon>Methylobacterium</taxon>
    </lineage>
</organism>
<dbReference type="AlphaFoldDB" id="B8IUZ2"/>
<evidence type="ECO:0000259" key="1">
    <source>
        <dbReference type="Pfam" id="PF03413"/>
    </source>
</evidence>
<accession>B8IUZ2</accession>
<protein>
    <recommendedName>
        <fullName evidence="1">PepSY domain-containing protein</fullName>
    </recommendedName>
</protein>
<dbReference type="Proteomes" id="UP000008207">
    <property type="component" value="Chromosome"/>
</dbReference>
<dbReference type="EMBL" id="CP001349">
    <property type="protein sequence ID" value="ACL59050.1"/>
    <property type="molecule type" value="Genomic_DNA"/>
</dbReference>
<dbReference type="InterPro" id="IPR025711">
    <property type="entry name" value="PepSY"/>
</dbReference>
<gene>
    <name evidence="2" type="ordered locus">Mnod_4172</name>
</gene>
<dbReference type="STRING" id="460265.Mnod_4172"/>
<dbReference type="Pfam" id="PF03413">
    <property type="entry name" value="PepSY"/>
    <property type="match status" value="1"/>
</dbReference>
<proteinExistence type="predicted"/>
<evidence type="ECO:0000313" key="3">
    <source>
        <dbReference type="Proteomes" id="UP000008207"/>
    </source>
</evidence>
<feature type="domain" description="PepSY" evidence="1">
    <location>
        <begin position="79"/>
        <end position="133"/>
    </location>
</feature>
<dbReference type="eggNOG" id="ENOG5033E5Z">
    <property type="taxonomic scope" value="Bacteria"/>
</dbReference>